<feature type="transmembrane region" description="Helical" evidence="8">
    <location>
        <begin position="6"/>
        <end position="21"/>
    </location>
</feature>
<dbReference type="EMBL" id="CADCWH010000013">
    <property type="protein sequence ID" value="CAA9540485.1"/>
    <property type="molecule type" value="Genomic_DNA"/>
</dbReference>
<proteinExistence type="inferred from homology"/>
<dbReference type="InterPro" id="IPR007227">
    <property type="entry name" value="Cell_shape_determining_MreD"/>
</dbReference>
<keyword evidence="3" id="KW-1003">Cell membrane</keyword>
<sequence>MARLGFAFVIVVAAFVQTALLPRINPLAIDPHLVIVLIVVWTATHGVGEGVIWAGPVGILLDVLTMETLGVNGLALLLAAVVGGLARRRFFQSGILVPMGLALVVSVLSPLVVVTLRGPLGDAGPGLGAAVRLLVPQALLSMVLVPPAYLLVTLLDRHATEARY</sequence>
<evidence type="ECO:0000313" key="9">
    <source>
        <dbReference type="EMBL" id="CAA9540485.1"/>
    </source>
</evidence>
<dbReference type="GO" id="GO:0008360">
    <property type="term" value="P:regulation of cell shape"/>
    <property type="evidence" value="ECO:0007669"/>
    <property type="project" value="UniProtKB-KW"/>
</dbReference>
<dbReference type="NCBIfam" id="TIGR03426">
    <property type="entry name" value="shape_MreD"/>
    <property type="match status" value="1"/>
</dbReference>
<dbReference type="Pfam" id="PF04093">
    <property type="entry name" value="MreD"/>
    <property type="match status" value="1"/>
</dbReference>
<keyword evidence="5" id="KW-0133">Cell shape</keyword>
<evidence type="ECO:0000256" key="6">
    <source>
        <dbReference type="ARBA" id="ARBA00022989"/>
    </source>
</evidence>
<feature type="transmembrane region" description="Helical" evidence="8">
    <location>
        <begin position="95"/>
        <end position="114"/>
    </location>
</feature>
<evidence type="ECO:0000256" key="4">
    <source>
        <dbReference type="ARBA" id="ARBA00022692"/>
    </source>
</evidence>
<reference evidence="9" key="1">
    <citation type="submission" date="2020-02" db="EMBL/GenBank/DDBJ databases">
        <authorList>
            <person name="Meier V. D."/>
        </authorList>
    </citation>
    <scope>NUCLEOTIDE SEQUENCE</scope>
    <source>
        <strain evidence="9">AVDCRST_MAG70</strain>
    </source>
</reference>
<keyword evidence="7 8" id="KW-0472">Membrane</keyword>
<comment type="subcellular location">
    <subcellularLocation>
        <location evidence="1">Cell membrane</location>
        <topology evidence="1">Multi-pass membrane protein</topology>
    </subcellularLocation>
</comment>
<evidence type="ECO:0000256" key="7">
    <source>
        <dbReference type="ARBA" id="ARBA00023136"/>
    </source>
</evidence>
<organism evidence="9">
    <name type="scientific">uncultured Thermomicrobiales bacterium</name>
    <dbReference type="NCBI Taxonomy" id="1645740"/>
    <lineage>
        <taxon>Bacteria</taxon>
        <taxon>Pseudomonadati</taxon>
        <taxon>Thermomicrobiota</taxon>
        <taxon>Thermomicrobia</taxon>
        <taxon>Thermomicrobiales</taxon>
        <taxon>environmental samples</taxon>
    </lineage>
</organism>
<accession>A0A6J4U4G8</accession>
<protein>
    <submittedName>
        <fullName evidence="9">Uncharacterized protein</fullName>
    </submittedName>
</protein>
<feature type="transmembrane region" description="Helical" evidence="8">
    <location>
        <begin position="134"/>
        <end position="155"/>
    </location>
</feature>
<comment type="similarity">
    <text evidence="2">Belongs to the MreD family.</text>
</comment>
<evidence type="ECO:0000256" key="1">
    <source>
        <dbReference type="ARBA" id="ARBA00004651"/>
    </source>
</evidence>
<keyword evidence="6 8" id="KW-1133">Transmembrane helix</keyword>
<evidence type="ECO:0000256" key="8">
    <source>
        <dbReference type="SAM" id="Phobius"/>
    </source>
</evidence>
<feature type="transmembrane region" description="Helical" evidence="8">
    <location>
        <begin position="33"/>
        <end position="53"/>
    </location>
</feature>
<feature type="transmembrane region" description="Helical" evidence="8">
    <location>
        <begin position="59"/>
        <end position="83"/>
    </location>
</feature>
<dbReference type="AlphaFoldDB" id="A0A6J4U4G8"/>
<evidence type="ECO:0000256" key="5">
    <source>
        <dbReference type="ARBA" id="ARBA00022960"/>
    </source>
</evidence>
<dbReference type="GO" id="GO:0005886">
    <property type="term" value="C:plasma membrane"/>
    <property type="evidence" value="ECO:0007669"/>
    <property type="project" value="UniProtKB-SubCell"/>
</dbReference>
<gene>
    <name evidence="9" type="ORF">AVDCRST_MAG70-61</name>
</gene>
<name>A0A6J4U4G8_9BACT</name>
<keyword evidence="4 8" id="KW-0812">Transmembrane</keyword>
<evidence type="ECO:0000256" key="3">
    <source>
        <dbReference type="ARBA" id="ARBA00022475"/>
    </source>
</evidence>
<evidence type="ECO:0000256" key="2">
    <source>
        <dbReference type="ARBA" id="ARBA00007776"/>
    </source>
</evidence>